<keyword evidence="2 11" id="KW-1003">Cell membrane</keyword>
<dbReference type="InterPro" id="IPR050553">
    <property type="entry name" value="Thioredoxin_ResA/DsbE_sf"/>
</dbReference>
<feature type="disulfide bond" description="Redox-active" evidence="11">
    <location>
        <begin position="74"/>
        <end position="77"/>
    </location>
</feature>
<dbReference type="AlphaFoldDB" id="A0A0M0KKU7"/>
<keyword evidence="6 11" id="KW-1133">Transmembrane helix</keyword>
<dbReference type="GO" id="GO:0017004">
    <property type="term" value="P:cytochrome complex assembly"/>
    <property type="evidence" value="ECO:0007669"/>
    <property type="project" value="UniProtKB-UniRule"/>
</dbReference>
<dbReference type="GO" id="GO:0005886">
    <property type="term" value="C:plasma membrane"/>
    <property type="evidence" value="ECO:0007669"/>
    <property type="project" value="UniProtKB-SubCell"/>
</dbReference>
<evidence type="ECO:0000256" key="5">
    <source>
        <dbReference type="ARBA" id="ARBA00022968"/>
    </source>
</evidence>
<evidence type="ECO:0000256" key="6">
    <source>
        <dbReference type="ARBA" id="ARBA00022989"/>
    </source>
</evidence>
<evidence type="ECO:0000256" key="1">
    <source>
        <dbReference type="ARBA" id="ARBA00004196"/>
    </source>
</evidence>
<organism evidence="14">
    <name type="scientific">Halalkalibacterium halodurans</name>
    <name type="common">Bacillus halodurans</name>
    <dbReference type="NCBI Taxonomy" id="86665"/>
    <lineage>
        <taxon>Bacteria</taxon>
        <taxon>Bacillati</taxon>
        <taxon>Bacillota</taxon>
        <taxon>Bacilli</taxon>
        <taxon>Bacillales</taxon>
        <taxon>Bacillaceae</taxon>
        <taxon>Halalkalibacterium (ex Joshi et al. 2022)</taxon>
    </lineage>
</organism>
<dbReference type="InterPro" id="IPR036249">
    <property type="entry name" value="Thioredoxin-like_sf"/>
</dbReference>
<comment type="caution">
    <text evidence="14">The sequence shown here is derived from an EMBL/GenBank/DDBJ whole genome shotgun (WGS) entry which is preliminary data.</text>
</comment>
<dbReference type="NCBIfam" id="NF002854">
    <property type="entry name" value="PRK03147.1"/>
    <property type="match status" value="1"/>
</dbReference>
<protein>
    <recommendedName>
        <fullName evidence="11">Thiol-disulfide oxidoreductase ResA</fullName>
    </recommendedName>
</protein>
<dbReference type="OMA" id="VNYWAEW"/>
<keyword evidence="4 11" id="KW-0201">Cytochrome c-type biogenesis</keyword>
<dbReference type="GeneID" id="87597198"/>
<dbReference type="PROSITE" id="PS51352">
    <property type="entry name" value="THIOREDOXIN_2"/>
    <property type="match status" value="1"/>
</dbReference>
<accession>A0A0M0KKU7</accession>
<evidence type="ECO:0000256" key="10">
    <source>
        <dbReference type="ARBA" id="ARBA00023284"/>
    </source>
</evidence>
<gene>
    <name evidence="11" type="primary">resA</name>
    <name evidence="14" type="ORF">AMD02_11600</name>
</gene>
<evidence type="ECO:0000313" key="14">
    <source>
        <dbReference type="EMBL" id="KOO39420.1"/>
    </source>
</evidence>
<dbReference type="UniPathway" id="UPA00555"/>
<name>A0A0M0KKU7_ALKHA</name>
<evidence type="ECO:0000256" key="7">
    <source>
        <dbReference type="ARBA" id="ARBA00023002"/>
    </source>
</evidence>
<dbReference type="EMBL" id="LILD01000001">
    <property type="protein sequence ID" value="KOO39420.1"/>
    <property type="molecule type" value="Genomic_DNA"/>
</dbReference>
<dbReference type="SMR" id="A0A0M0KKU7"/>
<dbReference type="PROSITE" id="PS00194">
    <property type="entry name" value="THIOREDOXIN_1"/>
    <property type="match status" value="1"/>
</dbReference>
<dbReference type="Gene3D" id="3.40.30.10">
    <property type="entry name" value="Glutaredoxin"/>
    <property type="match status" value="1"/>
</dbReference>
<comment type="function">
    <text evidence="11">Thiol-disulfide oxidoreductase which is required in disulfide reduction during c-type cytochrome synthesis. May accept reducing equivalents from CcdA, leading to breakage of disulfide bonds in apocytochrome c; following this reduction heme can be covalently attached.</text>
</comment>
<keyword evidence="9 11" id="KW-1015">Disulfide bond</keyword>
<dbReference type="RefSeq" id="WP_010897740.1">
    <property type="nucleotide sequence ID" value="NZ_CP040441.1"/>
</dbReference>
<dbReference type="PATRIC" id="fig|136160.3.peg.2731"/>
<accession>A0A4Y7WZK3</accession>
<dbReference type="InterPro" id="IPR013766">
    <property type="entry name" value="Thioredoxin_domain"/>
</dbReference>
<comment type="pathway">
    <text evidence="11">Protein modification; cytochrome c assembly.</text>
</comment>
<keyword evidence="5 11" id="KW-0735">Signal-anchor</keyword>
<evidence type="ECO:0000256" key="9">
    <source>
        <dbReference type="ARBA" id="ARBA00023157"/>
    </source>
</evidence>
<keyword evidence="10 11" id="KW-0676">Redox-active center</keyword>
<keyword evidence="8 11" id="KW-0472">Membrane</keyword>
<comment type="similarity">
    <text evidence="11">Belongs to the thioredoxin family. ResA subfamily.</text>
</comment>
<feature type="transmembrane region" description="Helical" evidence="12">
    <location>
        <begin position="7"/>
        <end position="26"/>
    </location>
</feature>
<dbReference type="HAMAP" id="MF_01319">
    <property type="entry name" value="ResA"/>
    <property type="match status" value="1"/>
</dbReference>
<evidence type="ECO:0000256" key="12">
    <source>
        <dbReference type="SAM" id="Phobius"/>
    </source>
</evidence>
<dbReference type="InterPro" id="IPR023555">
    <property type="entry name" value="Thiol-dS_OxRdtase_ResA"/>
</dbReference>
<feature type="domain" description="Thioredoxin" evidence="13">
    <location>
        <begin position="36"/>
        <end position="176"/>
    </location>
</feature>
<proteinExistence type="inferred from homology"/>
<dbReference type="Pfam" id="PF00578">
    <property type="entry name" value="AhpC-TSA"/>
    <property type="match status" value="1"/>
</dbReference>
<dbReference type="PANTHER" id="PTHR42852:SF6">
    <property type="entry name" value="THIOL:DISULFIDE INTERCHANGE PROTEIN DSBE"/>
    <property type="match status" value="1"/>
</dbReference>
<dbReference type="GO" id="GO:0030313">
    <property type="term" value="C:cell envelope"/>
    <property type="evidence" value="ECO:0007669"/>
    <property type="project" value="UniProtKB-SubCell"/>
</dbReference>
<evidence type="ECO:0000256" key="3">
    <source>
        <dbReference type="ARBA" id="ARBA00022692"/>
    </source>
</evidence>
<dbReference type="CDD" id="cd02966">
    <property type="entry name" value="TlpA_like_family"/>
    <property type="match status" value="1"/>
</dbReference>
<keyword evidence="3 11" id="KW-0812">Transmembrane</keyword>
<dbReference type="InterPro" id="IPR000866">
    <property type="entry name" value="AhpC/TSA"/>
</dbReference>
<keyword evidence="7 11" id="KW-0560">Oxidoreductase</keyword>
<dbReference type="GO" id="GO:0016209">
    <property type="term" value="F:antioxidant activity"/>
    <property type="evidence" value="ECO:0007669"/>
    <property type="project" value="InterPro"/>
</dbReference>
<evidence type="ECO:0000256" key="4">
    <source>
        <dbReference type="ARBA" id="ARBA00022748"/>
    </source>
</evidence>
<dbReference type="PANTHER" id="PTHR42852">
    <property type="entry name" value="THIOL:DISULFIDE INTERCHANGE PROTEIN DSBE"/>
    <property type="match status" value="1"/>
</dbReference>
<evidence type="ECO:0000256" key="11">
    <source>
        <dbReference type="HAMAP-Rule" id="MF_01319"/>
    </source>
</evidence>
<dbReference type="InterPro" id="IPR017937">
    <property type="entry name" value="Thioredoxin_CS"/>
</dbReference>
<sequence length="176" mass="20156">MDKRKRFWMRLSILAVISVALGYTFYSNFFADRSLARAGEQAVNFVLEDLEGESIELRELEGKGVFLNFWGTYCPPCEREMPHMEKLYGEYKEQGVEIIAVNANEPELTVQRFVDRYGLSFPIVIDKGLNVIDAYGIRPLPTTILINEHGEIVKVHTGGMTEQMVEEFMELIKPEA</sequence>
<comment type="subcellular location">
    <subcellularLocation>
        <location evidence="1">Cell envelope</location>
    </subcellularLocation>
    <subcellularLocation>
        <location evidence="11">Cell membrane</location>
        <topology evidence="11">Single-pass type II membrane protein</topology>
    </subcellularLocation>
    <text evidence="11">The thioredoxin-like motif is exposed on the outside of the membrane.</text>
</comment>
<evidence type="ECO:0000256" key="2">
    <source>
        <dbReference type="ARBA" id="ARBA00022475"/>
    </source>
</evidence>
<dbReference type="SUPFAM" id="SSF52833">
    <property type="entry name" value="Thioredoxin-like"/>
    <property type="match status" value="1"/>
</dbReference>
<dbReference type="GO" id="GO:0015036">
    <property type="term" value="F:disulfide oxidoreductase activity"/>
    <property type="evidence" value="ECO:0007669"/>
    <property type="project" value="UniProtKB-UniRule"/>
</dbReference>
<evidence type="ECO:0000259" key="13">
    <source>
        <dbReference type="PROSITE" id="PS51352"/>
    </source>
</evidence>
<reference evidence="14" key="1">
    <citation type="submission" date="2015-08" db="EMBL/GenBank/DDBJ databases">
        <title>Complete DNA Sequence of Pseudomonas syringae pv. actinidiae, the Causal Agent of Kiwifruit Canker Disease.</title>
        <authorList>
            <person name="Rikkerink E.H.A."/>
            <person name="Fineran P.C."/>
        </authorList>
    </citation>
    <scope>NUCLEOTIDE SEQUENCE</scope>
    <source>
        <strain evidence="14">DSM 13666</strain>
    </source>
</reference>
<evidence type="ECO:0000256" key="8">
    <source>
        <dbReference type="ARBA" id="ARBA00023136"/>
    </source>
</evidence>